<accession>A0A8B2NVA0</accession>
<dbReference type="AlphaFoldDB" id="A0A8B2NVA0"/>
<gene>
    <name evidence="1" type="ORF">DLJ53_17915</name>
</gene>
<dbReference type="EMBL" id="QHHQ01000003">
    <property type="protein sequence ID" value="RAI01093.1"/>
    <property type="molecule type" value="Genomic_DNA"/>
</dbReference>
<evidence type="ECO:0000313" key="2">
    <source>
        <dbReference type="Proteomes" id="UP000249590"/>
    </source>
</evidence>
<dbReference type="Pfam" id="PF04985">
    <property type="entry name" value="Phage_tube"/>
    <property type="match status" value="1"/>
</dbReference>
<sequence length="172" mass="19339">MARSNLPRSIIKNATVYVGTDENNSMIGQASEMQTPNITLEFNDIRNAGMNKERPSLHGFSVEDAEITMTGLSAHNISFLGRPDQEFLFIGDMRGEDGSKQRARYYVRGMMSEIDFDSWGPGKDHSHGYTIKPTYGKLTIEGDETVRLEWDDFELTVDGTKIFDSMSVLTQV</sequence>
<dbReference type="OrthoDB" id="7834326at2"/>
<comment type="caution">
    <text evidence="1">The sequence shown here is derived from an EMBL/GenBank/DDBJ whole genome shotgun (WGS) entry which is preliminary data.</text>
</comment>
<evidence type="ECO:0008006" key="3">
    <source>
        <dbReference type="Google" id="ProtNLM"/>
    </source>
</evidence>
<dbReference type="InterPro" id="IPR006498">
    <property type="entry name" value="Tail_tube"/>
</dbReference>
<dbReference type="RefSeq" id="WP_111347683.1">
    <property type="nucleotide sequence ID" value="NZ_QHHQ01000003.1"/>
</dbReference>
<dbReference type="Proteomes" id="UP000249590">
    <property type="component" value="Unassembled WGS sequence"/>
</dbReference>
<reference evidence="1 2" key="1">
    <citation type="submission" date="2018-05" db="EMBL/GenBank/DDBJ databases">
        <title>Acuticoccus sediminis sp. nov., isolated from deep-sea sediment of Indian Ocean.</title>
        <authorList>
            <person name="Liu X."/>
            <person name="Lai Q."/>
            <person name="Du Y."/>
            <person name="Sun F."/>
            <person name="Zhang X."/>
            <person name="Wang S."/>
            <person name="Shao Z."/>
        </authorList>
    </citation>
    <scope>NUCLEOTIDE SEQUENCE [LARGE SCALE GENOMIC DNA]</scope>
    <source>
        <strain evidence="1 2">PTG4-2</strain>
    </source>
</reference>
<evidence type="ECO:0000313" key="1">
    <source>
        <dbReference type="EMBL" id="RAI01093.1"/>
    </source>
</evidence>
<keyword evidence="2" id="KW-1185">Reference proteome</keyword>
<proteinExistence type="predicted"/>
<organism evidence="1 2">
    <name type="scientific">Acuticoccus sediminis</name>
    <dbReference type="NCBI Taxonomy" id="2184697"/>
    <lineage>
        <taxon>Bacteria</taxon>
        <taxon>Pseudomonadati</taxon>
        <taxon>Pseudomonadota</taxon>
        <taxon>Alphaproteobacteria</taxon>
        <taxon>Hyphomicrobiales</taxon>
        <taxon>Amorphaceae</taxon>
        <taxon>Acuticoccus</taxon>
    </lineage>
</organism>
<name>A0A8B2NVA0_9HYPH</name>
<protein>
    <recommendedName>
        <fullName evidence="3">Phage major tail tube protein</fullName>
    </recommendedName>
</protein>